<dbReference type="EMBL" id="CM039435">
    <property type="protein sequence ID" value="KAI4317385.1"/>
    <property type="molecule type" value="Genomic_DNA"/>
</dbReference>
<dbReference type="Proteomes" id="UP000828941">
    <property type="component" value="Chromosome 10"/>
</dbReference>
<evidence type="ECO:0000313" key="1">
    <source>
        <dbReference type="EMBL" id="KAI4317385.1"/>
    </source>
</evidence>
<keyword evidence="2" id="KW-1185">Reference proteome</keyword>
<gene>
    <name evidence="1" type="ORF">L6164_025257</name>
</gene>
<sequence length="459" mass="51320">MNNHHFLLICCPGQGHINPTLHLAKRLIDAGARATFATTVHGMSKIKSFPSLDGLSYASFSDGFDDGNKPMDDLNHIMSEFKRISSQTLTDLILTLSKEQKPVTFLIYSFLLPWAALVARDLGVPSAFLCIQSATALAIYNHYFSKQQGMYEKYKLDPPSFVELPSLPPFSTRDLPSFLLPTSPHALIIPTFLEHIQILEEDPNPCVLLNTIDALEGEAIRTFSFFNPITVGPLIPSAFFEDHQQEDSFCCDLFERSNGYLQWLDSKPEGSVVYVSFGTMAVLQRQQITEILHGLLGSGFPFLWVIRFSEKNEEEEAKRTIENLSEDEDRGLLVPWCSQVEVLSHRSIGCFVMHCGWNSTLESLAAGVPVVACPQISDQTTNAKLVEEVWSNGARAEVSEAGIIEREEIKRCVDQVMGGGGREEDIKNNAAKWKRIIALDKKEKGSSLNYLKLFLEKII</sequence>
<proteinExistence type="predicted"/>
<evidence type="ECO:0000313" key="2">
    <source>
        <dbReference type="Proteomes" id="UP000828941"/>
    </source>
</evidence>
<protein>
    <submittedName>
        <fullName evidence="1">Uncharacterized protein</fullName>
    </submittedName>
</protein>
<accession>A0ACB9M0V8</accession>
<comment type="caution">
    <text evidence="1">The sequence shown here is derived from an EMBL/GenBank/DDBJ whole genome shotgun (WGS) entry which is preliminary data.</text>
</comment>
<reference evidence="1 2" key="1">
    <citation type="journal article" date="2022" name="DNA Res.">
        <title>Chromosomal-level genome assembly of the orchid tree Bauhinia variegata (Leguminosae; Cercidoideae) supports the allotetraploid origin hypothesis of Bauhinia.</title>
        <authorList>
            <person name="Zhong Y."/>
            <person name="Chen Y."/>
            <person name="Zheng D."/>
            <person name="Pang J."/>
            <person name="Liu Y."/>
            <person name="Luo S."/>
            <person name="Meng S."/>
            <person name="Qian L."/>
            <person name="Wei D."/>
            <person name="Dai S."/>
            <person name="Zhou R."/>
        </authorList>
    </citation>
    <scope>NUCLEOTIDE SEQUENCE [LARGE SCALE GENOMIC DNA]</scope>
    <source>
        <strain evidence="1">BV-YZ2020</strain>
    </source>
</reference>
<organism evidence="1 2">
    <name type="scientific">Bauhinia variegata</name>
    <name type="common">Purple orchid tree</name>
    <name type="synonym">Phanera variegata</name>
    <dbReference type="NCBI Taxonomy" id="167791"/>
    <lineage>
        <taxon>Eukaryota</taxon>
        <taxon>Viridiplantae</taxon>
        <taxon>Streptophyta</taxon>
        <taxon>Embryophyta</taxon>
        <taxon>Tracheophyta</taxon>
        <taxon>Spermatophyta</taxon>
        <taxon>Magnoliopsida</taxon>
        <taxon>eudicotyledons</taxon>
        <taxon>Gunneridae</taxon>
        <taxon>Pentapetalae</taxon>
        <taxon>rosids</taxon>
        <taxon>fabids</taxon>
        <taxon>Fabales</taxon>
        <taxon>Fabaceae</taxon>
        <taxon>Cercidoideae</taxon>
        <taxon>Cercideae</taxon>
        <taxon>Bauhiniinae</taxon>
        <taxon>Bauhinia</taxon>
    </lineage>
</organism>
<name>A0ACB9M0V8_BAUVA</name>